<feature type="domain" description="RimM N-terminal" evidence="6">
    <location>
        <begin position="10"/>
        <end position="90"/>
    </location>
</feature>
<feature type="domain" description="Ribosome maturation factor RimM PRC barrel" evidence="7">
    <location>
        <begin position="103"/>
        <end position="172"/>
    </location>
</feature>
<evidence type="ECO:0000256" key="3">
    <source>
        <dbReference type="ARBA" id="ARBA00022552"/>
    </source>
</evidence>
<dbReference type="InterPro" id="IPR036976">
    <property type="entry name" value="RimM_N_sf"/>
</dbReference>
<comment type="subunit">
    <text evidence="5">Binds ribosomal protein uS19.</text>
</comment>
<keyword evidence="2 5" id="KW-0690">Ribosome biogenesis</keyword>
<proteinExistence type="inferred from homology"/>
<gene>
    <name evidence="5 8" type="primary">rimM</name>
    <name evidence="8" type="ORF">R50_1584</name>
</gene>
<dbReference type="PANTHER" id="PTHR33692:SF1">
    <property type="entry name" value="RIBOSOME MATURATION FACTOR RIMM"/>
    <property type="match status" value="1"/>
</dbReference>
<dbReference type="GO" id="GO:0006364">
    <property type="term" value="P:rRNA processing"/>
    <property type="evidence" value="ECO:0007669"/>
    <property type="project" value="UniProtKB-UniRule"/>
</dbReference>
<comment type="domain">
    <text evidence="5">The PRC barrel domain binds ribosomal protein uS19.</text>
</comment>
<keyword evidence="4 5" id="KW-0143">Chaperone</keyword>
<evidence type="ECO:0000256" key="4">
    <source>
        <dbReference type="ARBA" id="ARBA00023186"/>
    </source>
</evidence>
<comment type="subcellular location">
    <subcellularLocation>
        <location evidence="5">Cytoplasm</location>
    </subcellularLocation>
</comment>
<dbReference type="NCBIfam" id="TIGR02273">
    <property type="entry name" value="16S_RimM"/>
    <property type="match status" value="1"/>
</dbReference>
<comment type="function">
    <text evidence="5">An accessory protein needed during the final step in the assembly of 30S ribosomal subunit, possibly for assembly of the head region. Essential for efficient processing of 16S rRNA. May be needed both before and after RbfA during the maturation of 16S rRNA. It has affinity for free ribosomal 30S subunits but not for 70S ribosomes.</text>
</comment>
<evidence type="ECO:0000256" key="2">
    <source>
        <dbReference type="ARBA" id="ARBA00022517"/>
    </source>
</evidence>
<dbReference type="EMBL" id="LR778114">
    <property type="protein sequence ID" value="CAB1129085.1"/>
    <property type="molecule type" value="Genomic_DNA"/>
</dbReference>
<dbReference type="AlphaFoldDB" id="A0A6F8ZGG7"/>
<dbReference type="Pfam" id="PF24986">
    <property type="entry name" value="PRC_RimM"/>
    <property type="match status" value="1"/>
</dbReference>
<dbReference type="PANTHER" id="PTHR33692">
    <property type="entry name" value="RIBOSOME MATURATION FACTOR RIMM"/>
    <property type="match status" value="1"/>
</dbReference>
<dbReference type="GO" id="GO:0005840">
    <property type="term" value="C:ribosome"/>
    <property type="evidence" value="ECO:0007669"/>
    <property type="project" value="InterPro"/>
</dbReference>
<reference evidence="8 9" key="1">
    <citation type="submission" date="2020-02" db="EMBL/GenBank/DDBJ databases">
        <authorList>
            <person name="Hogendoorn C."/>
        </authorList>
    </citation>
    <scope>NUCLEOTIDE SEQUENCE [LARGE SCALE GENOMIC DNA]</scope>
    <source>
        <strain evidence="8">R501</strain>
    </source>
</reference>
<evidence type="ECO:0000313" key="8">
    <source>
        <dbReference type="EMBL" id="CAB1129085.1"/>
    </source>
</evidence>
<dbReference type="Proteomes" id="UP000503399">
    <property type="component" value="Chromosome"/>
</dbReference>
<dbReference type="Gene3D" id="2.30.30.240">
    <property type="entry name" value="PRC-barrel domain"/>
    <property type="match status" value="1"/>
</dbReference>
<sequence>MTAPGARIALGEVVAPQGLDGSLRVYPSMDAPQRLVKMGTVFLEPPGQPAQARRVLAVRVQGELVILRLEGVEDRTAAERLRGARLWVPPAALPPLPEGEYYWFQLIGLRVRDRKTGGVVGTVVHVLRTRGVHDVLEVQLDQGGSALVPALKAVIPRVDLAAGELEVDPLPGLWEAGRPGGEEE</sequence>
<evidence type="ECO:0000256" key="1">
    <source>
        <dbReference type="ARBA" id="ARBA00022490"/>
    </source>
</evidence>
<dbReference type="Pfam" id="PF01782">
    <property type="entry name" value="RimM"/>
    <property type="match status" value="1"/>
</dbReference>
<dbReference type="InterPro" id="IPR011961">
    <property type="entry name" value="RimM"/>
</dbReference>
<dbReference type="GO" id="GO:0043022">
    <property type="term" value="F:ribosome binding"/>
    <property type="evidence" value="ECO:0007669"/>
    <property type="project" value="InterPro"/>
</dbReference>
<keyword evidence="1 5" id="KW-0963">Cytoplasm</keyword>
<dbReference type="InterPro" id="IPR056792">
    <property type="entry name" value="PRC_RimM"/>
</dbReference>
<dbReference type="InterPro" id="IPR002676">
    <property type="entry name" value="RimM_N"/>
</dbReference>
<dbReference type="GO" id="GO:0042274">
    <property type="term" value="P:ribosomal small subunit biogenesis"/>
    <property type="evidence" value="ECO:0007669"/>
    <property type="project" value="UniProtKB-UniRule"/>
</dbReference>
<keyword evidence="9" id="KW-1185">Reference proteome</keyword>
<dbReference type="InterPro" id="IPR009000">
    <property type="entry name" value="Transl_B-barrel_sf"/>
</dbReference>
<dbReference type="HAMAP" id="MF_00014">
    <property type="entry name" value="Ribosome_mat_RimM"/>
    <property type="match status" value="1"/>
</dbReference>
<comment type="similarity">
    <text evidence="5">Belongs to the RimM family.</text>
</comment>
<dbReference type="SUPFAM" id="SSF50346">
    <property type="entry name" value="PRC-barrel domain"/>
    <property type="match status" value="1"/>
</dbReference>
<evidence type="ECO:0000313" key="9">
    <source>
        <dbReference type="Proteomes" id="UP000503399"/>
    </source>
</evidence>
<dbReference type="InterPro" id="IPR011033">
    <property type="entry name" value="PRC_barrel-like_sf"/>
</dbReference>
<dbReference type="GO" id="GO:0005737">
    <property type="term" value="C:cytoplasm"/>
    <property type="evidence" value="ECO:0007669"/>
    <property type="project" value="UniProtKB-SubCell"/>
</dbReference>
<protein>
    <recommendedName>
        <fullName evidence="5">Ribosome maturation factor RimM</fullName>
    </recommendedName>
</protein>
<evidence type="ECO:0000259" key="6">
    <source>
        <dbReference type="Pfam" id="PF01782"/>
    </source>
</evidence>
<keyword evidence="3 5" id="KW-0698">rRNA processing</keyword>
<evidence type="ECO:0000256" key="5">
    <source>
        <dbReference type="HAMAP-Rule" id="MF_00014"/>
    </source>
</evidence>
<dbReference type="SUPFAM" id="SSF50447">
    <property type="entry name" value="Translation proteins"/>
    <property type="match status" value="1"/>
</dbReference>
<dbReference type="Gene3D" id="2.40.30.60">
    <property type="entry name" value="RimM"/>
    <property type="match status" value="1"/>
</dbReference>
<dbReference type="KEGG" id="hfv:R50_1584"/>
<evidence type="ECO:0000259" key="7">
    <source>
        <dbReference type="Pfam" id="PF24986"/>
    </source>
</evidence>
<organism evidence="8 9">
    <name type="scientific">Candidatus Hydrogenisulfobacillus filiaventi</name>
    <dbReference type="NCBI Taxonomy" id="2707344"/>
    <lineage>
        <taxon>Bacteria</taxon>
        <taxon>Bacillati</taxon>
        <taxon>Bacillota</taxon>
        <taxon>Clostridia</taxon>
        <taxon>Eubacteriales</taxon>
        <taxon>Clostridiales Family XVII. Incertae Sedis</taxon>
        <taxon>Candidatus Hydrogenisulfobacillus</taxon>
    </lineage>
</organism>
<accession>A0A6F8ZGG7</accession>
<name>A0A6F8ZGG7_9FIRM</name>